<sequence length="202" mass="22935">MVNFISVNSGSFFNSFKKYGITTPLRIAHFLGQLAHESANFTATVEDISYANAQKKYQNHKYLGNTKLGDGYRFRGRGLIQLTGRGNYQRYKNYSGIDVVNSPELASELINSIDIACWYWVYGSAWGNLNKYADKDSVLSVTKGVNGGTNGLAERKLKTAYFKTQKITLEELKKKVNPTLQRVKPTVWSWFNNGNNNIFYKK</sequence>
<comment type="caution">
    <text evidence="2">The sequence shown here is derived from an EMBL/GenBank/DDBJ whole genome shotgun (WGS) entry which is preliminary data.</text>
</comment>
<dbReference type="OrthoDB" id="961266at2"/>
<dbReference type="RefSeq" id="WP_116762142.1">
    <property type="nucleotide sequence ID" value="NZ_QCZH01000006.1"/>
</dbReference>
<dbReference type="Pfam" id="PF00182">
    <property type="entry name" value="Glyco_hydro_19"/>
    <property type="match status" value="1"/>
</dbReference>
<evidence type="ECO:0000259" key="1">
    <source>
        <dbReference type="Pfam" id="PF00182"/>
    </source>
</evidence>
<proteinExistence type="predicted"/>
<dbReference type="Gene3D" id="1.10.530.10">
    <property type="match status" value="1"/>
</dbReference>
<accession>A0A2U1JXG8</accession>
<dbReference type="PANTHER" id="PTHR34408:SF1">
    <property type="entry name" value="GLYCOSYL HYDROLASE FAMILY 19 DOMAIN-CONTAINING PROTEIN HI_1415"/>
    <property type="match status" value="1"/>
</dbReference>
<dbReference type="SUPFAM" id="SSF53955">
    <property type="entry name" value="Lysozyme-like"/>
    <property type="match status" value="1"/>
</dbReference>
<keyword evidence="3" id="KW-1185">Reference proteome</keyword>
<dbReference type="GO" id="GO:0016998">
    <property type="term" value="P:cell wall macromolecule catabolic process"/>
    <property type="evidence" value="ECO:0007669"/>
    <property type="project" value="InterPro"/>
</dbReference>
<dbReference type="InterPro" id="IPR000726">
    <property type="entry name" value="Glyco_hydro_19_cat"/>
</dbReference>
<evidence type="ECO:0000313" key="3">
    <source>
        <dbReference type="Proteomes" id="UP000245618"/>
    </source>
</evidence>
<protein>
    <submittedName>
        <fullName evidence="2">Glycoside hydrolase</fullName>
    </submittedName>
</protein>
<feature type="domain" description="Glycoside hydrolase family 19 catalytic" evidence="1">
    <location>
        <begin position="13"/>
        <end position="121"/>
    </location>
</feature>
<reference evidence="2 3" key="1">
    <citation type="submission" date="2018-04" db="EMBL/GenBank/DDBJ databases">
        <title>Flavobacterium sp. nov., isolated from glacier ice.</title>
        <authorList>
            <person name="Liu Q."/>
            <person name="Xin Y.-H."/>
        </authorList>
    </citation>
    <scope>NUCLEOTIDE SEQUENCE [LARGE SCALE GENOMIC DNA]</scope>
    <source>
        <strain evidence="2 3">LB2P30</strain>
    </source>
</reference>
<keyword evidence="2" id="KW-0378">Hydrolase</keyword>
<name>A0A2U1JXG8_9FLAO</name>
<dbReference type="InterPro" id="IPR052354">
    <property type="entry name" value="Cell_Wall_Dynamics_Protein"/>
</dbReference>
<dbReference type="AlphaFoldDB" id="A0A2U1JXG8"/>
<dbReference type="GO" id="GO:0006032">
    <property type="term" value="P:chitin catabolic process"/>
    <property type="evidence" value="ECO:0007669"/>
    <property type="project" value="InterPro"/>
</dbReference>
<dbReference type="GO" id="GO:0004568">
    <property type="term" value="F:chitinase activity"/>
    <property type="evidence" value="ECO:0007669"/>
    <property type="project" value="InterPro"/>
</dbReference>
<dbReference type="InterPro" id="IPR023346">
    <property type="entry name" value="Lysozyme-like_dom_sf"/>
</dbReference>
<dbReference type="Proteomes" id="UP000245618">
    <property type="component" value="Unassembled WGS sequence"/>
</dbReference>
<dbReference type="EMBL" id="QCZH01000006">
    <property type="protein sequence ID" value="PWA09513.1"/>
    <property type="molecule type" value="Genomic_DNA"/>
</dbReference>
<organism evidence="2 3">
    <name type="scientific">Flavobacterium laiguense</name>
    <dbReference type="NCBI Taxonomy" id="2169409"/>
    <lineage>
        <taxon>Bacteria</taxon>
        <taxon>Pseudomonadati</taxon>
        <taxon>Bacteroidota</taxon>
        <taxon>Flavobacteriia</taxon>
        <taxon>Flavobacteriales</taxon>
        <taxon>Flavobacteriaceae</taxon>
        <taxon>Flavobacterium</taxon>
    </lineage>
</organism>
<gene>
    <name evidence="2" type="ORF">DB891_07465</name>
</gene>
<dbReference type="PANTHER" id="PTHR34408">
    <property type="entry name" value="FAMILY PROTEIN, PUTATIVE-RELATED"/>
    <property type="match status" value="1"/>
</dbReference>
<evidence type="ECO:0000313" key="2">
    <source>
        <dbReference type="EMBL" id="PWA09513.1"/>
    </source>
</evidence>